<comment type="caution">
    <text evidence="3">The sequence shown here is derived from an EMBL/GenBank/DDBJ whole genome shotgun (WGS) entry which is preliminary data.</text>
</comment>
<dbReference type="Proteomes" id="UP000020467">
    <property type="component" value="Unassembled WGS sequence"/>
</dbReference>
<accession>A0A010R9V3</accession>
<dbReference type="eggNOG" id="ENOG502SK00">
    <property type="taxonomic scope" value="Eukaryota"/>
</dbReference>
<evidence type="ECO:0000313" key="4">
    <source>
        <dbReference type="Proteomes" id="UP000020467"/>
    </source>
</evidence>
<evidence type="ECO:0000259" key="2">
    <source>
        <dbReference type="PROSITE" id="PS50181"/>
    </source>
</evidence>
<feature type="domain" description="F-box" evidence="2">
    <location>
        <begin position="32"/>
        <end position="77"/>
    </location>
</feature>
<dbReference type="AlphaFoldDB" id="A0A010R9V3"/>
<dbReference type="OrthoDB" id="4194555at2759"/>
<reference evidence="3 4" key="1">
    <citation type="submission" date="2014-02" db="EMBL/GenBank/DDBJ databases">
        <title>The genome sequence of Colletotrichum fioriniae PJ7.</title>
        <authorList>
            <person name="Baroncelli R."/>
            <person name="Thon M.R."/>
        </authorList>
    </citation>
    <scope>NUCLEOTIDE SEQUENCE [LARGE SCALE GENOMIC DNA]</scope>
    <source>
        <strain evidence="3 4">PJ7</strain>
    </source>
</reference>
<dbReference type="InterPro" id="IPR001810">
    <property type="entry name" value="F-box_dom"/>
</dbReference>
<dbReference type="HOGENOM" id="CLU_008019_1_0_1"/>
<proteinExistence type="predicted"/>
<evidence type="ECO:0000313" key="3">
    <source>
        <dbReference type="EMBL" id="EXF76956.1"/>
    </source>
</evidence>
<protein>
    <submittedName>
        <fullName evidence="3">F-box domain-containing protein</fullName>
    </submittedName>
</protein>
<sequence length="909" mass="100068">MNRRAPASSEMPRKRRRIRGQSAMASDPPQLTWPIGRVPVEIFDEITTYLSRSDVKNLRLVNHEFDKMISSKYFRNVVVPFRSEMYKARKQKYLDDGGQGQPQLGKDTLFSSGMRIFQSFGEHILRFALSLELDEESLAYPPIKPTQQAVTSYWGIYRWPHESYNRYAELEGLEQTADETASMTEALKCLVQVQELGLCCDAGLGYLLGPDQQLESPPLPHPVFGLRNLRYRNLQRRLARADSDTMNARKLAFESPRDFKYTVLEAMVMNAGYTQEQAKDAIAILLSTENVSLTNIDFDERTAAAAAAAAQAAAHAAQTTVEARAGVAAHANQHNLANIAQLIAQGQPAPFFNAADFDPPDHDDEIAEANAEARAAATVLNELTAGHPLQPRNLTRAQKEMLLELEWAHRALIQSYVLALIDNARMNSFNVLTTLTIAKIPSSHVYMFQRSDFWQSLPNLTNVALAVVADWRQVSKVAPGCVEDNFVSPVKAVTKVQRLIQDHIAAQVNIKFLHFEWICGGEFAPGITQRNQYVLPAPFCSPMQMVHPEGAKSPDALLKLPHIRHLSLKNCYSAPHVFLQVLRTMGSQSLEKLELESVSLTGAPTRNPGAENAFGPALVIGPAHGPGIVLHGHGQAQGAQAAGQNQAPPLPPAPLQPQANPGFGGAPGVPAGVVVPQGPLHAPGILPAHLAGMMMQQPLPHIANVANNAAPPPPPPDPMAGWGRMRLRQPRLLSWAGIIERLAPTPPIQEIMVGQGTEDDEEDWVDDFVRKDDGFSLLPQPHSLVKKKELLSINHISLKSCGYVVLDIPMVDNHSIMPTTSPWQEPAEVTARRRELMPFMQSCGDRLAAKITNYLSNQEHFNLSTAFGMDTEWTGVYDEEVIEAAKRDGIVHPGRGRITGMITKMAEQA</sequence>
<organism evidence="3 4">
    <name type="scientific">Colletotrichum fioriniae PJ7</name>
    <dbReference type="NCBI Taxonomy" id="1445577"/>
    <lineage>
        <taxon>Eukaryota</taxon>
        <taxon>Fungi</taxon>
        <taxon>Dikarya</taxon>
        <taxon>Ascomycota</taxon>
        <taxon>Pezizomycotina</taxon>
        <taxon>Sordariomycetes</taxon>
        <taxon>Hypocreomycetidae</taxon>
        <taxon>Glomerellales</taxon>
        <taxon>Glomerellaceae</taxon>
        <taxon>Colletotrichum</taxon>
        <taxon>Colletotrichum acutatum species complex</taxon>
    </lineage>
</organism>
<dbReference type="EMBL" id="JARH01000772">
    <property type="protein sequence ID" value="EXF76956.1"/>
    <property type="molecule type" value="Genomic_DNA"/>
</dbReference>
<evidence type="ECO:0000256" key="1">
    <source>
        <dbReference type="SAM" id="MobiDB-lite"/>
    </source>
</evidence>
<gene>
    <name evidence="3" type="ORF">CFIO01_13453</name>
</gene>
<dbReference type="PROSITE" id="PS50181">
    <property type="entry name" value="FBOX"/>
    <property type="match status" value="1"/>
</dbReference>
<dbReference type="KEGG" id="cfj:CFIO01_13453"/>
<feature type="region of interest" description="Disordered" evidence="1">
    <location>
        <begin position="1"/>
        <end position="30"/>
    </location>
</feature>
<name>A0A010R9V3_9PEZI</name>
<keyword evidence="4" id="KW-1185">Reference proteome</keyword>